<proteinExistence type="predicted"/>
<reference evidence="1 2" key="1">
    <citation type="submission" date="2010-01" db="EMBL/GenBank/DDBJ databases">
        <authorList>
            <person name="Weinstock G."/>
            <person name="Sodergren E."/>
            <person name="Clifton S."/>
            <person name="Fulton L."/>
            <person name="Fulton B."/>
            <person name="Courtney L."/>
            <person name="Fronick C."/>
            <person name="Harrison M."/>
            <person name="Strong C."/>
            <person name="Farmer C."/>
            <person name="Delahaunty K."/>
            <person name="Markovic C."/>
            <person name="Hall O."/>
            <person name="Minx P."/>
            <person name="Tomlinson C."/>
            <person name="Mitreva M."/>
            <person name="Nelson J."/>
            <person name="Hou S."/>
            <person name="Wollam A."/>
            <person name="Pepin K.H."/>
            <person name="Johnson M."/>
            <person name="Bhonagiri V."/>
            <person name="Nash W.E."/>
            <person name="Warren W."/>
            <person name="Chinwalla A."/>
            <person name="Mardis E.R."/>
            <person name="Wilson R.K."/>
        </authorList>
    </citation>
    <scope>NUCLEOTIDE SEQUENCE [LARGE SCALE GENOMIC DNA]</scope>
    <source>
        <strain evidence="1 2">NJ9703</strain>
    </source>
</reference>
<evidence type="ECO:0000313" key="1">
    <source>
        <dbReference type="EMBL" id="EFC50954.1"/>
    </source>
</evidence>
<dbReference type="AlphaFoldDB" id="A0A9W5INQ3"/>
<organism evidence="1 2">
    <name type="scientific">Neisseria subflava NJ9703</name>
    <dbReference type="NCBI Taxonomy" id="546268"/>
    <lineage>
        <taxon>Bacteria</taxon>
        <taxon>Pseudomonadati</taxon>
        <taxon>Pseudomonadota</taxon>
        <taxon>Betaproteobacteria</taxon>
        <taxon>Neisseriales</taxon>
        <taxon>Neisseriaceae</taxon>
        <taxon>Neisseria</taxon>
    </lineage>
</organism>
<accession>A0A9W5INQ3</accession>
<dbReference type="EMBL" id="ACEO02000020">
    <property type="protein sequence ID" value="EFC50954.1"/>
    <property type="molecule type" value="Genomic_DNA"/>
</dbReference>
<dbReference type="Proteomes" id="UP000004621">
    <property type="component" value="Unassembled WGS sequence"/>
</dbReference>
<protein>
    <submittedName>
        <fullName evidence="1">Uncharacterized protein</fullName>
    </submittedName>
</protein>
<sequence>MTAPNIMTSFLILLFIFQTAFDISQSKGRLKNYSCQPPK</sequence>
<evidence type="ECO:0000313" key="2">
    <source>
        <dbReference type="Proteomes" id="UP000004621"/>
    </source>
</evidence>
<name>A0A9W5INQ3_NEISU</name>
<gene>
    <name evidence="1" type="ORF">NEISUBOT_05601</name>
</gene>
<comment type="caution">
    <text evidence="1">The sequence shown here is derived from an EMBL/GenBank/DDBJ whole genome shotgun (WGS) entry which is preliminary data.</text>
</comment>